<dbReference type="GO" id="GO:0005737">
    <property type="term" value="C:cytoplasm"/>
    <property type="evidence" value="ECO:0007669"/>
    <property type="project" value="TreeGrafter"/>
</dbReference>
<evidence type="ECO:0000313" key="7">
    <source>
        <dbReference type="EMBL" id="GJN21318.1"/>
    </source>
</evidence>
<evidence type="ECO:0000256" key="3">
    <source>
        <dbReference type="ARBA" id="ARBA00022741"/>
    </source>
</evidence>
<evidence type="ECO:0000256" key="1">
    <source>
        <dbReference type="ARBA" id="ARBA00006529"/>
    </source>
</evidence>
<dbReference type="SUPFAM" id="SSF56112">
    <property type="entry name" value="Protein kinase-like (PK-like)"/>
    <property type="match status" value="1"/>
</dbReference>
<dbReference type="PANTHER" id="PTHR48016">
    <property type="entry name" value="MAP KINASE KINASE KINASE SSK2-RELATED-RELATED"/>
    <property type="match status" value="1"/>
</dbReference>
<evidence type="ECO:0000259" key="6">
    <source>
        <dbReference type="PROSITE" id="PS50011"/>
    </source>
</evidence>
<organism evidence="7 8">
    <name type="scientific">Eleusine coracana subsp. coracana</name>
    <dbReference type="NCBI Taxonomy" id="191504"/>
    <lineage>
        <taxon>Eukaryota</taxon>
        <taxon>Viridiplantae</taxon>
        <taxon>Streptophyta</taxon>
        <taxon>Embryophyta</taxon>
        <taxon>Tracheophyta</taxon>
        <taxon>Spermatophyta</taxon>
        <taxon>Magnoliopsida</taxon>
        <taxon>Liliopsida</taxon>
        <taxon>Poales</taxon>
        <taxon>Poaceae</taxon>
        <taxon>PACMAD clade</taxon>
        <taxon>Chloridoideae</taxon>
        <taxon>Cynodonteae</taxon>
        <taxon>Eleusininae</taxon>
        <taxon>Eleusine</taxon>
    </lineage>
</organism>
<dbReference type="InterPro" id="IPR011009">
    <property type="entry name" value="Kinase-like_dom_sf"/>
</dbReference>
<comment type="similarity">
    <text evidence="1">Belongs to the protein kinase superfamily. STE Ser/Thr protein kinase family. MAP kinase kinase kinase subfamily.</text>
</comment>
<dbReference type="Proteomes" id="UP001054889">
    <property type="component" value="Unassembled WGS sequence"/>
</dbReference>
<evidence type="ECO:0000256" key="4">
    <source>
        <dbReference type="ARBA" id="ARBA00022777"/>
    </source>
</evidence>
<proteinExistence type="inferred from homology"/>
<keyword evidence="3" id="KW-0547">Nucleotide-binding</keyword>
<dbReference type="InterPro" id="IPR050538">
    <property type="entry name" value="MAP_kinase_kinase_kinase"/>
</dbReference>
<dbReference type="GO" id="GO:0005524">
    <property type="term" value="F:ATP binding"/>
    <property type="evidence" value="ECO:0007669"/>
    <property type="project" value="UniProtKB-KW"/>
</dbReference>
<dbReference type="EMBL" id="BQKI01000075">
    <property type="protein sequence ID" value="GJN21318.1"/>
    <property type="molecule type" value="Genomic_DNA"/>
</dbReference>
<dbReference type="PROSITE" id="PS50011">
    <property type="entry name" value="PROTEIN_KINASE_DOM"/>
    <property type="match status" value="1"/>
</dbReference>
<keyword evidence="8" id="KW-1185">Reference proteome</keyword>
<evidence type="ECO:0000256" key="5">
    <source>
        <dbReference type="ARBA" id="ARBA00022840"/>
    </source>
</evidence>
<sequence length="182" mass="20864">MGTGRHPWHQYADVAAMFKIAYSKDVPEIPECFSKEGKDFLSLCLKRDPAQRPSATQLLGHPFLQDHQELRASKCNINQLRNRPSFPIVVCQKKVIYVLVVFQTQFVHPPVIDICICLQFGYSPAKGLHRRESLLLFWTSKDKAREILQGFPLLILHPAKPPGTIIHIWKQCFHPPIATLCR</sequence>
<dbReference type="InterPro" id="IPR000719">
    <property type="entry name" value="Prot_kinase_dom"/>
</dbReference>
<dbReference type="AlphaFoldDB" id="A0AAV5EF25"/>
<gene>
    <name evidence="7" type="primary">gb08784</name>
    <name evidence="7" type="ORF">PR202_gb08784</name>
</gene>
<dbReference type="PANTHER" id="PTHR48016:SF6">
    <property type="entry name" value="OS02G0555900 PROTEIN"/>
    <property type="match status" value="1"/>
</dbReference>
<keyword evidence="2" id="KW-0808">Transferase</keyword>
<dbReference type="Gene3D" id="1.10.510.10">
    <property type="entry name" value="Transferase(Phosphotransferase) domain 1"/>
    <property type="match status" value="1"/>
</dbReference>
<reference evidence="7" key="1">
    <citation type="journal article" date="2018" name="DNA Res.">
        <title>Multiple hybrid de novo genome assembly of finger millet, an orphan allotetraploid crop.</title>
        <authorList>
            <person name="Hatakeyama M."/>
            <person name="Aluri S."/>
            <person name="Balachadran M.T."/>
            <person name="Sivarajan S.R."/>
            <person name="Patrignani A."/>
            <person name="Gruter S."/>
            <person name="Poveda L."/>
            <person name="Shimizu-Inatsugi R."/>
            <person name="Baeten J."/>
            <person name="Francoijs K.J."/>
            <person name="Nataraja K.N."/>
            <person name="Reddy Y.A.N."/>
            <person name="Phadnis S."/>
            <person name="Ravikumar R.L."/>
            <person name="Schlapbach R."/>
            <person name="Sreeman S.M."/>
            <person name="Shimizu K.K."/>
        </authorList>
    </citation>
    <scope>NUCLEOTIDE SEQUENCE</scope>
</reference>
<reference evidence="7" key="2">
    <citation type="submission" date="2021-12" db="EMBL/GenBank/DDBJ databases">
        <title>Resequencing data analysis of finger millet.</title>
        <authorList>
            <person name="Hatakeyama M."/>
            <person name="Aluri S."/>
            <person name="Balachadran M.T."/>
            <person name="Sivarajan S.R."/>
            <person name="Poveda L."/>
            <person name="Shimizu-Inatsugi R."/>
            <person name="Schlapbach R."/>
            <person name="Sreeman S.M."/>
            <person name="Shimizu K.K."/>
        </authorList>
    </citation>
    <scope>NUCLEOTIDE SEQUENCE</scope>
</reference>
<keyword evidence="4" id="KW-0418">Kinase</keyword>
<evidence type="ECO:0000256" key="2">
    <source>
        <dbReference type="ARBA" id="ARBA00022679"/>
    </source>
</evidence>
<accession>A0AAV5EF25</accession>
<protein>
    <recommendedName>
        <fullName evidence="6">Protein kinase domain-containing protein</fullName>
    </recommendedName>
</protein>
<comment type="caution">
    <text evidence="7">The sequence shown here is derived from an EMBL/GenBank/DDBJ whole genome shotgun (WGS) entry which is preliminary data.</text>
</comment>
<evidence type="ECO:0000313" key="8">
    <source>
        <dbReference type="Proteomes" id="UP001054889"/>
    </source>
</evidence>
<name>A0AAV5EF25_ELECO</name>
<feature type="domain" description="Protein kinase" evidence="6">
    <location>
        <begin position="1"/>
        <end position="64"/>
    </location>
</feature>
<dbReference type="GO" id="GO:0004709">
    <property type="term" value="F:MAP kinase kinase kinase activity"/>
    <property type="evidence" value="ECO:0007669"/>
    <property type="project" value="TreeGrafter"/>
</dbReference>
<keyword evidence="5" id="KW-0067">ATP-binding</keyword>